<dbReference type="Proteomes" id="UP000189733">
    <property type="component" value="Unassembled WGS sequence"/>
</dbReference>
<evidence type="ECO:0000256" key="3">
    <source>
        <dbReference type="RuleBase" id="RU004508"/>
    </source>
</evidence>
<dbReference type="PIRSF" id="PIRSF000390">
    <property type="entry name" value="PLP_StrS"/>
    <property type="match status" value="1"/>
</dbReference>
<dbReference type="Gene3D" id="3.90.1150.10">
    <property type="entry name" value="Aspartate Aminotransferase, domain 1"/>
    <property type="match status" value="1"/>
</dbReference>
<keyword evidence="5" id="KW-1185">Reference proteome</keyword>
<dbReference type="CDD" id="cd00616">
    <property type="entry name" value="AHBA_syn"/>
    <property type="match status" value="1"/>
</dbReference>
<comment type="similarity">
    <text evidence="3">Belongs to the DegT/DnrJ/EryC1 family.</text>
</comment>
<reference evidence="4 5" key="1">
    <citation type="submission" date="2017-02" db="EMBL/GenBank/DDBJ databases">
        <authorList>
            <person name="Peterson S.W."/>
        </authorList>
    </citation>
    <scope>NUCLEOTIDE SEQUENCE [LARGE SCALE GENOMIC DNA]</scope>
    <source>
        <strain evidence="4 5">DSM 18034</strain>
    </source>
</reference>
<dbReference type="RefSeq" id="WP_078683455.1">
    <property type="nucleotide sequence ID" value="NZ_FUYA01000001.1"/>
</dbReference>
<gene>
    <name evidence="4" type="ORF">SAMN02745702_00126</name>
</gene>
<dbReference type="OrthoDB" id="9766188at2"/>
<sequence length="382" mass="41663">MKMPFIDLKSQFKSIESDIRKRIDAVLEHGQYIMGPEVHELNEKLAEFAGVKHAISCSSGTDALLLGLMAKNIGPGDAVFTTPFTFVATAEVVALTGATPVFVDIDPVTFNIDVEELRKVIADVENGTHPLCKDSELKARAIIPVDLFGIPAEYDAINAIAEEHGLFVLEDGAQSFGATYHGKRTGSLSHVGATSFFPAKPLGGYGDGGAVFTDDDETAKLMQSVMIHGMGEDRYQNVRLGINGRLDSLQAAVLLPKLEIFPDELVKRQQVADAYSERLSQIPGVTPPSLPEHCTSAWAQYSVLSEKRDAIQSALREADIPTATYYPIPLHLQKMFADLNYKQGDMPVSERCAAQIFSLPMHPYLKEEQIAEVCQVIAKAAK</sequence>
<dbReference type="InterPro" id="IPR000653">
    <property type="entry name" value="DegT/StrS_aminotransferase"/>
</dbReference>
<protein>
    <submittedName>
        <fullName evidence="4">dTDP-4-amino-4,6-dideoxygalactose transaminase</fullName>
    </submittedName>
</protein>
<feature type="active site" description="Proton acceptor" evidence="1">
    <location>
        <position position="200"/>
    </location>
</feature>
<organism evidence="4 5">
    <name type="scientific">Desulfobaculum bizertense DSM 18034</name>
    <dbReference type="NCBI Taxonomy" id="1121442"/>
    <lineage>
        <taxon>Bacteria</taxon>
        <taxon>Pseudomonadati</taxon>
        <taxon>Thermodesulfobacteriota</taxon>
        <taxon>Desulfovibrionia</taxon>
        <taxon>Desulfovibrionales</taxon>
        <taxon>Desulfovibrionaceae</taxon>
        <taxon>Desulfobaculum</taxon>
    </lineage>
</organism>
<dbReference type="InterPro" id="IPR015424">
    <property type="entry name" value="PyrdxlP-dep_Trfase"/>
</dbReference>
<dbReference type="Gene3D" id="3.40.640.10">
    <property type="entry name" value="Type I PLP-dependent aspartate aminotransferase-like (Major domain)"/>
    <property type="match status" value="1"/>
</dbReference>
<accession>A0A1T4VEU5</accession>
<proteinExistence type="inferred from homology"/>
<dbReference type="PANTHER" id="PTHR30244:SF42">
    <property type="entry name" value="UDP-2-ACETAMIDO-2-DEOXY-3-OXO-D-GLUCURONATE AMINOTRANSFERASE"/>
    <property type="match status" value="1"/>
</dbReference>
<dbReference type="InterPro" id="IPR015422">
    <property type="entry name" value="PyrdxlP-dep_Trfase_small"/>
</dbReference>
<dbReference type="PANTHER" id="PTHR30244">
    <property type="entry name" value="TRANSAMINASE"/>
    <property type="match status" value="1"/>
</dbReference>
<evidence type="ECO:0000256" key="2">
    <source>
        <dbReference type="PIRSR" id="PIRSR000390-2"/>
    </source>
</evidence>
<evidence type="ECO:0000256" key="1">
    <source>
        <dbReference type="PIRSR" id="PIRSR000390-1"/>
    </source>
</evidence>
<dbReference type="EMBL" id="FUYA01000001">
    <property type="protein sequence ID" value="SKA63403.1"/>
    <property type="molecule type" value="Genomic_DNA"/>
</dbReference>
<evidence type="ECO:0000313" key="5">
    <source>
        <dbReference type="Proteomes" id="UP000189733"/>
    </source>
</evidence>
<dbReference type="GO" id="GO:0008483">
    <property type="term" value="F:transaminase activity"/>
    <property type="evidence" value="ECO:0007669"/>
    <property type="project" value="TreeGrafter"/>
</dbReference>
<dbReference type="InterPro" id="IPR015421">
    <property type="entry name" value="PyrdxlP-dep_Trfase_major"/>
</dbReference>
<dbReference type="Pfam" id="PF01041">
    <property type="entry name" value="DegT_DnrJ_EryC1"/>
    <property type="match status" value="1"/>
</dbReference>
<feature type="modified residue" description="N6-(pyridoxal phosphate)lysine" evidence="2">
    <location>
        <position position="200"/>
    </location>
</feature>
<keyword evidence="2 3" id="KW-0663">Pyridoxal phosphate</keyword>
<dbReference type="GO" id="GO:0000271">
    <property type="term" value="P:polysaccharide biosynthetic process"/>
    <property type="evidence" value="ECO:0007669"/>
    <property type="project" value="TreeGrafter"/>
</dbReference>
<name>A0A1T4VEU5_9BACT</name>
<evidence type="ECO:0000313" key="4">
    <source>
        <dbReference type="EMBL" id="SKA63403.1"/>
    </source>
</evidence>
<dbReference type="GO" id="GO:0030170">
    <property type="term" value="F:pyridoxal phosphate binding"/>
    <property type="evidence" value="ECO:0007669"/>
    <property type="project" value="TreeGrafter"/>
</dbReference>
<dbReference type="STRING" id="1121442.SAMN02745702_00126"/>
<dbReference type="AlphaFoldDB" id="A0A1T4VEU5"/>
<dbReference type="SUPFAM" id="SSF53383">
    <property type="entry name" value="PLP-dependent transferases"/>
    <property type="match status" value="1"/>
</dbReference>